<dbReference type="InterPro" id="IPR055356">
    <property type="entry name" value="ZP-N"/>
</dbReference>
<sequence>MDGTRLLFFLLVCVFSFPRCVLAGAGRGDEQSTITALKQEQLYLHPQPAAITPPYLLLPMFQHLSAPAVAKELFSPAAGSRVLPSALSNILVPQGLEPYIRVTPVSNDHGVEVWCGYSKITVRIDQALLNFRSFADHFRLGTCPVSRAERGVLYFQYELSECASVLSVMNGKLLYANKVLYRPESQGAVLRAVPLTLPVQCVYDRFHYSYKIGFLPESGPRWFRKTMVRKQVFSLSVCNDQWQELGLNGSYVLGEPAYFEVSAEKLPKDKRVYVEACHVTQIEESNSIQRYDVISNFGETSLLQMAVVSSNPWSLSHNVSMETSEELNAMLGSVQLHHLHHPGQEESQESGDEQDESQEQESGDEQEESCAKELEEEVVMGVLEHEKDNDLMSDEGLEEGRKKNEENGADEGQKNVIDTAVKFWQKNFAGEELRN</sequence>
<dbReference type="GO" id="GO:2000344">
    <property type="term" value="P:positive regulation of acrosome reaction"/>
    <property type="evidence" value="ECO:0007669"/>
    <property type="project" value="TreeGrafter"/>
</dbReference>
<dbReference type="Gene3D" id="2.60.40.4100">
    <property type="entry name" value="Zona pellucida, ZP-C domain"/>
    <property type="match status" value="1"/>
</dbReference>
<feature type="domain" description="ZP" evidence="3">
    <location>
        <begin position="114"/>
        <end position="358"/>
    </location>
</feature>
<dbReference type="PANTHER" id="PTHR11576">
    <property type="entry name" value="ZONA PELLUCIDA SPERM-BINDING PROTEIN 3"/>
    <property type="match status" value="1"/>
</dbReference>
<comment type="caution">
    <text evidence="4">The sequence shown here is derived from an EMBL/GenBank/DDBJ whole genome shotgun (WGS) entry which is preliminary data.</text>
</comment>
<feature type="chain" id="PRO_5021700468" evidence="2">
    <location>
        <begin position="24"/>
        <end position="435"/>
    </location>
</feature>
<keyword evidence="2" id="KW-0732">Signal</keyword>
<accession>A0A556VW06</accession>
<dbReference type="InterPro" id="IPR042235">
    <property type="entry name" value="ZP-C_dom"/>
</dbReference>
<dbReference type="OrthoDB" id="8956379at2759"/>
<dbReference type="InterPro" id="IPR001507">
    <property type="entry name" value="ZP_dom"/>
</dbReference>
<evidence type="ECO:0000256" key="2">
    <source>
        <dbReference type="SAM" id="SignalP"/>
    </source>
</evidence>
<proteinExistence type="predicted"/>
<dbReference type="SMART" id="SM00241">
    <property type="entry name" value="ZP"/>
    <property type="match status" value="1"/>
</dbReference>
<feature type="signal peptide" evidence="2">
    <location>
        <begin position="1"/>
        <end position="23"/>
    </location>
</feature>
<dbReference type="AlphaFoldDB" id="A0A556VW06"/>
<gene>
    <name evidence="4" type="ORF">Baya_16628</name>
</gene>
<dbReference type="PANTHER" id="PTHR11576:SF15">
    <property type="entry name" value="ZONA PELLUCIDA SPERM-BINDING PROTEIN 3-LIKE"/>
    <property type="match status" value="1"/>
</dbReference>
<dbReference type="GO" id="GO:0031012">
    <property type="term" value="C:extracellular matrix"/>
    <property type="evidence" value="ECO:0007669"/>
    <property type="project" value="TreeGrafter"/>
</dbReference>
<evidence type="ECO:0000256" key="1">
    <source>
        <dbReference type="SAM" id="MobiDB-lite"/>
    </source>
</evidence>
<reference evidence="4 5" key="1">
    <citation type="journal article" date="2019" name="Genome Biol. Evol.">
        <title>Whole-Genome Sequencing of the Giant Devil Catfish, Bagarius yarrelli.</title>
        <authorList>
            <person name="Jiang W."/>
            <person name="Lv Y."/>
            <person name="Cheng L."/>
            <person name="Yang K."/>
            <person name="Chao B."/>
            <person name="Wang X."/>
            <person name="Li Y."/>
            <person name="Pan X."/>
            <person name="You X."/>
            <person name="Zhang Y."/>
            <person name="Yang J."/>
            <person name="Li J."/>
            <person name="Zhang X."/>
            <person name="Liu S."/>
            <person name="Sun C."/>
            <person name="Yang J."/>
            <person name="Shi Q."/>
        </authorList>
    </citation>
    <scope>NUCLEOTIDE SEQUENCE [LARGE SCALE GENOMIC DNA]</scope>
    <source>
        <strain evidence="4">JWS20170419001</strain>
        <tissue evidence="4">Muscle</tissue>
    </source>
</reference>
<dbReference type="Pfam" id="PF23344">
    <property type="entry name" value="ZP-N"/>
    <property type="match status" value="1"/>
</dbReference>
<dbReference type="GO" id="GO:0035803">
    <property type="term" value="P:egg coat formation"/>
    <property type="evidence" value="ECO:0007669"/>
    <property type="project" value="TreeGrafter"/>
</dbReference>
<keyword evidence="5" id="KW-1185">Reference proteome</keyword>
<feature type="compositionally biased region" description="Acidic residues" evidence="1">
    <location>
        <begin position="346"/>
        <end position="378"/>
    </location>
</feature>
<dbReference type="Gene3D" id="2.60.40.3210">
    <property type="entry name" value="Zona pellucida, ZP-N domain"/>
    <property type="match status" value="1"/>
</dbReference>
<evidence type="ECO:0000313" key="5">
    <source>
        <dbReference type="Proteomes" id="UP000319801"/>
    </source>
</evidence>
<feature type="region of interest" description="Disordered" evidence="1">
    <location>
        <begin position="340"/>
        <end position="416"/>
    </location>
</feature>
<dbReference type="GO" id="GO:0032190">
    <property type="term" value="F:acrosin binding"/>
    <property type="evidence" value="ECO:0007669"/>
    <property type="project" value="TreeGrafter"/>
</dbReference>
<dbReference type="EMBL" id="VCAZ01000328">
    <property type="protein sequence ID" value="TUA69860.1"/>
    <property type="molecule type" value="Genomic_DNA"/>
</dbReference>
<dbReference type="Proteomes" id="UP000319801">
    <property type="component" value="Unassembled WGS sequence"/>
</dbReference>
<evidence type="ECO:0000313" key="4">
    <source>
        <dbReference type="EMBL" id="TUA69860.1"/>
    </source>
</evidence>
<organism evidence="4 5">
    <name type="scientific">Bagarius yarrelli</name>
    <name type="common">Goonch</name>
    <name type="synonym">Bagrus yarrelli</name>
    <dbReference type="NCBI Taxonomy" id="175774"/>
    <lineage>
        <taxon>Eukaryota</taxon>
        <taxon>Metazoa</taxon>
        <taxon>Chordata</taxon>
        <taxon>Craniata</taxon>
        <taxon>Vertebrata</taxon>
        <taxon>Euteleostomi</taxon>
        <taxon>Actinopterygii</taxon>
        <taxon>Neopterygii</taxon>
        <taxon>Teleostei</taxon>
        <taxon>Ostariophysi</taxon>
        <taxon>Siluriformes</taxon>
        <taxon>Sisoridae</taxon>
        <taxon>Sisorinae</taxon>
        <taxon>Bagarius</taxon>
    </lineage>
</organism>
<evidence type="ECO:0000259" key="3">
    <source>
        <dbReference type="SMART" id="SM00241"/>
    </source>
</evidence>
<protein>
    <submittedName>
        <fullName evidence="4">Zona pellucida sperm-binding protein 3</fullName>
    </submittedName>
</protein>
<name>A0A556VW06_BAGYA</name>
<dbReference type="GO" id="GO:0007339">
    <property type="term" value="P:binding of sperm to zona pellucida"/>
    <property type="evidence" value="ECO:0007669"/>
    <property type="project" value="TreeGrafter"/>
</dbReference>
<dbReference type="FunFam" id="2.60.40.3210:FF:000001">
    <property type="entry name" value="Zona pellucida sperm-binding protein 3"/>
    <property type="match status" value="1"/>
</dbReference>